<dbReference type="Pfam" id="PF00860">
    <property type="entry name" value="Xan_ur_permease"/>
    <property type="match status" value="1"/>
</dbReference>
<dbReference type="GO" id="GO:0005886">
    <property type="term" value="C:plasma membrane"/>
    <property type="evidence" value="ECO:0007669"/>
    <property type="project" value="TreeGrafter"/>
</dbReference>
<evidence type="ECO:0000256" key="6">
    <source>
        <dbReference type="ARBA" id="ARBA00023136"/>
    </source>
</evidence>
<comment type="subcellular location">
    <subcellularLocation>
        <location evidence="1">Endomembrane system</location>
        <topology evidence="1">Multi-pass membrane protein</topology>
    </subcellularLocation>
</comment>
<evidence type="ECO:0000256" key="3">
    <source>
        <dbReference type="ARBA" id="ARBA00022448"/>
    </source>
</evidence>
<dbReference type="OMA" id="AYCTDAF"/>
<dbReference type="Proteomes" id="UP000191171">
    <property type="component" value="Unassembled WGS sequence"/>
</dbReference>
<feature type="transmembrane region" description="Helical" evidence="7">
    <location>
        <begin position="111"/>
        <end position="130"/>
    </location>
</feature>
<dbReference type="InterPro" id="IPR045018">
    <property type="entry name" value="Azg-like"/>
</dbReference>
<evidence type="ECO:0000313" key="9">
    <source>
        <dbReference type="EMBL" id="SAM52470.1"/>
    </source>
</evidence>
<evidence type="ECO:0000256" key="2">
    <source>
        <dbReference type="ARBA" id="ARBA00005697"/>
    </source>
</evidence>
<feature type="transmembrane region" description="Helical" evidence="7">
    <location>
        <begin position="251"/>
        <end position="273"/>
    </location>
</feature>
<feature type="transmembrane region" description="Helical" evidence="7">
    <location>
        <begin position="81"/>
        <end position="104"/>
    </location>
</feature>
<proteinExistence type="inferred from homology"/>
<dbReference type="GO" id="GO:0012505">
    <property type="term" value="C:endomembrane system"/>
    <property type="evidence" value="ECO:0007669"/>
    <property type="project" value="UniProtKB-SubCell"/>
</dbReference>
<feature type="transmembrane region" description="Helical" evidence="7">
    <location>
        <begin position="227"/>
        <end position="244"/>
    </location>
</feature>
<protein>
    <submittedName>
        <fullName evidence="8">NCS2 family permease</fullName>
    </submittedName>
    <submittedName>
        <fullName evidence="9">Xanthine/uracil/vitamin C permease</fullName>
    </submittedName>
</protein>
<evidence type="ECO:0000256" key="7">
    <source>
        <dbReference type="SAM" id="Phobius"/>
    </source>
</evidence>
<comment type="similarity">
    <text evidence="2">Belongs to the nucleobase:cation symporter-2 (NCS2) (TC 2.A.40) family. Azg-like subfamily.</text>
</comment>
<keyword evidence="5 7" id="KW-1133">Transmembrane helix</keyword>
<feature type="transmembrane region" description="Helical" evidence="7">
    <location>
        <begin position="6"/>
        <end position="26"/>
    </location>
</feature>
<evidence type="ECO:0000256" key="4">
    <source>
        <dbReference type="ARBA" id="ARBA00022692"/>
    </source>
</evidence>
<gene>
    <name evidence="8" type="ORF">B1P95_09315</name>
    <name evidence="9" type="ORF">DTPHA_602564</name>
</gene>
<evidence type="ECO:0000256" key="1">
    <source>
        <dbReference type="ARBA" id="ARBA00004127"/>
    </source>
</evidence>
<feature type="transmembrane region" description="Helical" evidence="7">
    <location>
        <begin position="313"/>
        <end position="334"/>
    </location>
</feature>
<dbReference type="AlphaFoldDB" id="A0A1V2UA20"/>
<keyword evidence="6 7" id="KW-0472">Membrane</keyword>
<feature type="transmembrane region" description="Helical" evidence="7">
    <location>
        <begin position="457"/>
        <end position="483"/>
    </location>
</feature>
<feature type="transmembrane region" description="Helical" evidence="7">
    <location>
        <begin position="47"/>
        <end position="69"/>
    </location>
</feature>
<dbReference type="PANTHER" id="PTHR43337:SF1">
    <property type="entry name" value="XANTHINE_URACIL PERMEASE C887.17-RELATED"/>
    <property type="match status" value="1"/>
</dbReference>
<reference evidence="9 10" key="1">
    <citation type="submission" date="2016-04" db="EMBL/GenBank/DDBJ databases">
        <authorList>
            <person name="Millard A."/>
        </authorList>
    </citation>
    <scope>NUCLEOTIDE SEQUENCE [LARGE SCALE GENOMIC DNA]</scope>
    <source>
        <strain evidence="9">Isolate 22</strain>
    </source>
</reference>
<feature type="transmembrane region" description="Helical" evidence="7">
    <location>
        <begin position="363"/>
        <end position="380"/>
    </location>
</feature>
<dbReference type="EMBL" id="FKLM01000066">
    <property type="protein sequence ID" value="SAM52470.1"/>
    <property type="molecule type" value="Genomic_DNA"/>
</dbReference>
<feature type="transmembrane region" description="Helical" evidence="7">
    <location>
        <begin position="428"/>
        <end position="445"/>
    </location>
</feature>
<dbReference type="EMBL" id="MVGJ01000049">
    <property type="protein sequence ID" value="OOL82429.1"/>
    <property type="molecule type" value="Genomic_DNA"/>
</dbReference>
<reference evidence="8 11" key="2">
    <citation type="submission" date="2017-02" db="EMBL/GenBank/DDBJ databases">
        <title>Clonality and virulence of isolates of VRE in Hematopoietic Stem Cell Transplanted (HSCT) patients.</title>
        <authorList>
            <person name="Marchi A.P."/>
            <person name="Martins R.C."/>
            <person name="Marie S.K."/>
            <person name="Levin A.S."/>
            <person name="Costa S.F."/>
        </authorList>
    </citation>
    <scope>NUCLEOTIDE SEQUENCE [LARGE SCALE GENOMIC DNA]</scope>
    <source>
        <strain evidence="8 11">LIM1759</strain>
    </source>
</reference>
<dbReference type="GO" id="GO:0005345">
    <property type="term" value="F:purine nucleobase transmembrane transporter activity"/>
    <property type="evidence" value="ECO:0007669"/>
    <property type="project" value="TreeGrafter"/>
</dbReference>
<feature type="transmembrane region" description="Helical" evidence="7">
    <location>
        <begin position="136"/>
        <end position="154"/>
    </location>
</feature>
<evidence type="ECO:0000313" key="8">
    <source>
        <dbReference type="EMBL" id="OOL82429.1"/>
    </source>
</evidence>
<organism evidence="8 11">
    <name type="scientific">Enterococcus faecium</name>
    <name type="common">Streptococcus faecium</name>
    <dbReference type="NCBI Taxonomy" id="1352"/>
    <lineage>
        <taxon>Bacteria</taxon>
        <taxon>Bacillati</taxon>
        <taxon>Bacillota</taxon>
        <taxon>Bacilli</taxon>
        <taxon>Lactobacillales</taxon>
        <taxon>Enterococcaceae</taxon>
        <taxon>Enterococcus</taxon>
    </lineage>
</organism>
<accession>A0A1V2UA20</accession>
<comment type="caution">
    <text evidence="8">The sequence shown here is derived from an EMBL/GenBank/DDBJ whole genome shotgun (WGS) entry which is preliminary data.</text>
</comment>
<dbReference type="PANTHER" id="PTHR43337">
    <property type="entry name" value="XANTHINE/URACIL PERMEASE C887.17-RELATED"/>
    <property type="match status" value="1"/>
</dbReference>
<name>A0A1V2UA20_ENTFC</name>
<keyword evidence="4 7" id="KW-0812">Transmembrane</keyword>
<evidence type="ECO:0000256" key="5">
    <source>
        <dbReference type="ARBA" id="ARBA00022989"/>
    </source>
</evidence>
<sequence length="514" mass="54828">MKRLYNLKLFDGFALFYLFFIIIVFHQKKIQGVELFMEKFFGLKKNNTNVSTEIMAGVTTFFAMSYILFVNPTILSASGMPFQAVFLATIIASIIGTLVMGLFANVPYAQAPGMGLNAFFTFTVVFGLGYSWQQALAMVFICGLINIFITVTNIRKMIIRAIPESLQHAIGGGIGIFVAYVGIKNAGFLSFSADQSAISSSVVEGGKATNVTINGGIVPALANFDNAPILLAVIGLVLTAILVVKNVRGAILIGIVATTVLGIFMGVVDLSSIDWQTNSLGNSFKELGTTFGAAFGSEGMQSLFSDSSKIPQVLMTIIAFSLSDTFDTIGTFIGTGRRTGIFSKEDEIALEDGRGFKTKMDKALFADAIATSVGAIFGTSNTTTYVESAAGIGAGGRTGLTSVVVAVLFALSSLFSPLIAIVPNQATAPALILVGVMMMASFADIKWLDMEEALPAFFASIFMGLCYSISYGIAAGFIFYTIVKVIKGKYNQVSVALWIVDILFIINFIILATI</sequence>
<evidence type="ECO:0000313" key="11">
    <source>
        <dbReference type="Proteomes" id="UP000191171"/>
    </source>
</evidence>
<dbReference type="Proteomes" id="UP000183509">
    <property type="component" value="Unassembled WGS sequence"/>
</dbReference>
<evidence type="ECO:0000313" key="10">
    <source>
        <dbReference type="Proteomes" id="UP000183509"/>
    </source>
</evidence>
<keyword evidence="3" id="KW-0813">Transport</keyword>
<feature type="transmembrane region" description="Helical" evidence="7">
    <location>
        <begin position="495"/>
        <end position="513"/>
    </location>
</feature>
<dbReference type="InterPro" id="IPR006043">
    <property type="entry name" value="NCS2"/>
</dbReference>
<feature type="transmembrane region" description="Helical" evidence="7">
    <location>
        <begin position="166"/>
        <end position="183"/>
    </location>
</feature>
<feature type="transmembrane region" description="Helical" evidence="7">
    <location>
        <begin position="400"/>
        <end position="421"/>
    </location>
</feature>